<dbReference type="PROSITE" id="PS51257">
    <property type="entry name" value="PROKAR_LIPOPROTEIN"/>
    <property type="match status" value="1"/>
</dbReference>
<dbReference type="CDD" id="cd14748">
    <property type="entry name" value="PBP2_UgpB"/>
    <property type="match status" value="1"/>
</dbReference>
<reference evidence="6 7" key="1">
    <citation type="submission" date="2020-07" db="EMBL/GenBank/DDBJ databases">
        <title>Sequencing the genomes of 1000 actinobacteria strains.</title>
        <authorList>
            <person name="Klenk H.-P."/>
        </authorList>
    </citation>
    <scope>NUCLEOTIDE SEQUENCE [LARGE SCALE GENOMIC DNA]</scope>
    <source>
        <strain evidence="6 7">DSM 42178</strain>
    </source>
</reference>
<dbReference type="GO" id="GO:0042956">
    <property type="term" value="P:maltodextrin transmembrane transport"/>
    <property type="evidence" value="ECO:0007669"/>
    <property type="project" value="TreeGrafter"/>
</dbReference>
<keyword evidence="3 5" id="KW-0732">Signal</keyword>
<protein>
    <submittedName>
        <fullName evidence="6">Multiple sugar transport system substrate-binding protein</fullName>
    </submittedName>
</protein>
<dbReference type="GO" id="GO:0015768">
    <property type="term" value="P:maltose transport"/>
    <property type="evidence" value="ECO:0007669"/>
    <property type="project" value="TreeGrafter"/>
</dbReference>
<gene>
    <name evidence="6" type="ORF">FHU37_000582</name>
</gene>
<dbReference type="Gene3D" id="3.40.190.10">
    <property type="entry name" value="Periplasmic binding protein-like II"/>
    <property type="match status" value="2"/>
</dbReference>
<dbReference type="PANTHER" id="PTHR30061:SF50">
    <property type="entry name" value="MALTOSE_MALTODEXTRIN-BINDING PERIPLASMIC PROTEIN"/>
    <property type="match status" value="1"/>
</dbReference>
<dbReference type="AlphaFoldDB" id="A0A852ZML3"/>
<name>A0A852ZML3_9ACTN</name>
<dbReference type="SUPFAM" id="SSF53850">
    <property type="entry name" value="Periplasmic binding protein-like II"/>
    <property type="match status" value="1"/>
</dbReference>
<dbReference type="GO" id="GO:1901982">
    <property type="term" value="F:maltose binding"/>
    <property type="evidence" value="ECO:0007669"/>
    <property type="project" value="TreeGrafter"/>
</dbReference>
<feature type="signal peptide" evidence="5">
    <location>
        <begin position="1"/>
        <end position="26"/>
    </location>
</feature>
<comment type="caution">
    <text evidence="6">The sequence shown here is derived from an EMBL/GenBank/DDBJ whole genome shotgun (WGS) entry which is preliminary data.</text>
</comment>
<evidence type="ECO:0000256" key="1">
    <source>
        <dbReference type="ARBA" id="ARBA00008520"/>
    </source>
</evidence>
<dbReference type="GO" id="GO:0055052">
    <property type="term" value="C:ATP-binding cassette (ABC) transporter complex, substrate-binding subunit-containing"/>
    <property type="evidence" value="ECO:0007669"/>
    <property type="project" value="TreeGrafter"/>
</dbReference>
<dbReference type="EMBL" id="JACBZD010000001">
    <property type="protein sequence ID" value="NYI03639.1"/>
    <property type="molecule type" value="Genomic_DNA"/>
</dbReference>
<evidence type="ECO:0000313" key="6">
    <source>
        <dbReference type="EMBL" id="NYI03639.1"/>
    </source>
</evidence>
<evidence type="ECO:0000256" key="5">
    <source>
        <dbReference type="SAM" id="SignalP"/>
    </source>
</evidence>
<feature type="compositionally biased region" description="Polar residues" evidence="4">
    <location>
        <begin position="400"/>
        <end position="411"/>
    </location>
</feature>
<dbReference type="InterPro" id="IPR006059">
    <property type="entry name" value="SBP"/>
</dbReference>
<dbReference type="RefSeq" id="WP_179812658.1">
    <property type="nucleotide sequence ID" value="NZ_JACBZD010000001.1"/>
</dbReference>
<keyword evidence="7" id="KW-1185">Reference proteome</keyword>
<evidence type="ECO:0000256" key="2">
    <source>
        <dbReference type="ARBA" id="ARBA00022448"/>
    </source>
</evidence>
<evidence type="ECO:0000256" key="3">
    <source>
        <dbReference type="ARBA" id="ARBA00022729"/>
    </source>
</evidence>
<evidence type="ECO:0000313" key="7">
    <source>
        <dbReference type="Proteomes" id="UP000567795"/>
    </source>
</evidence>
<feature type="region of interest" description="Disordered" evidence="4">
    <location>
        <begin position="389"/>
        <end position="411"/>
    </location>
</feature>
<dbReference type="PANTHER" id="PTHR30061">
    <property type="entry name" value="MALTOSE-BINDING PERIPLASMIC PROTEIN"/>
    <property type="match status" value="1"/>
</dbReference>
<accession>A0A852ZML3</accession>
<feature type="chain" id="PRO_5039489552" evidence="5">
    <location>
        <begin position="27"/>
        <end position="411"/>
    </location>
</feature>
<sequence>MRTPRSRTRAAATAACLAVLSGIVGCARTPDPDTLVLMNSSTDEPQHTWNQELLDACGRRLGVRVEQVSVPAPQVVSKALRMASSRSLPDVLMLDGSKLPQFADTGGLVPLDELGITTDGLGDGAVSLGSYQGEFYGIARTVNSLALFYNADLLAQHGLEPPTTWDELRSAAAELTGDGTYGMSFSASASDDGTFQFLPFLWSNGADETRLDSPEAAEALTFWKDLLDDGSVSSAVVNWTQQDANDQFVAGNAAMMVNGPWQVPVLSEHPELDWRVAPMPVPEAGDAPVVPLGGEVMTVPRTGDPERQRRAAELVRCLNTEDNQLAWAERVNNVPTLRSASEAYQREHPDLAAFAAQVETARSRTARAGTGWPQISTAIHGAVQSALTGGATPEQALEHAQSQVPAATPGS</sequence>
<dbReference type="Pfam" id="PF13416">
    <property type="entry name" value="SBP_bac_8"/>
    <property type="match status" value="1"/>
</dbReference>
<dbReference type="Proteomes" id="UP000567795">
    <property type="component" value="Unassembled WGS sequence"/>
</dbReference>
<proteinExistence type="inferred from homology"/>
<evidence type="ECO:0000256" key="4">
    <source>
        <dbReference type="SAM" id="MobiDB-lite"/>
    </source>
</evidence>
<organism evidence="6 7">
    <name type="scientific">Allostreptomyces psammosilenae</name>
    <dbReference type="NCBI Taxonomy" id="1892865"/>
    <lineage>
        <taxon>Bacteria</taxon>
        <taxon>Bacillati</taxon>
        <taxon>Actinomycetota</taxon>
        <taxon>Actinomycetes</taxon>
        <taxon>Kitasatosporales</taxon>
        <taxon>Streptomycetaceae</taxon>
        <taxon>Allostreptomyces</taxon>
    </lineage>
</organism>
<keyword evidence="2" id="KW-0813">Transport</keyword>
<comment type="similarity">
    <text evidence="1">Belongs to the bacterial solute-binding protein 1 family.</text>
</comment>
<keyword evidence="6" id="KW-0762">Sugar transport</keyword>